<gene>
    <name evidence="3" type="ORF">BKP35_11360</name>
</gene>
<dbReference type="CDD" id="cd00840">
    <property type="entry name" value="MPP_Mre11_N"/>
    <property type="match status" value="1"/>
</dbReference>
<dbReference type="Gene3D" id="3.60.21.10">
    <property type="match status" value="1"/>
</dbReference>
<comment type="caution">
    <text evidence="3">The sequence shown here is derived from an EMBL/GenBank/DDBJ whole genome shotgun (WGS) entry which is preliminary data.</text>
</comment>
<dbReference type="GO" id="GO:0016787">
    <property type="term" value="F:hydrolase activity"/>
    <property type="evidence" value="ECO:0007669"/>
    <property type="project" value="UniProtKB-KW"/>
</dbReference>
<dbReference type="EMBL" id="MLQQ01000025">
    <property type="protein sequence ID" value="OIJ11888.1"/>
    <property type="molecule type" value="Genomic_DNA"/>
</dbReference>
<accession>A0A1S2LH87</accession>
<keyword evidence="4" id="KW-1185">Reference proteome</keyword>
<evidence type="ECO:0000313" key="3">
    <source>
        <dbReference type="EMBL" id="OIJ11888.1"/>
    </source>
</evidence>
<evidence type="ECO:0000256" key="1">
    <source>
        <dbReference type="ARBA" id="ARBA00022801"/>
    </source>
</evidence>
<dbReference type="AlphaFoldDB" id="A0A1S2LH87"/>
<reference evidence="3 4" key="1">
    <citation type="submission" date="2016-10" db="EMBL/GenBank/DDBJ databases">
        <title>Draft genome sequences of four alkaliphilic bacteria belonging to the Anaerobacillus genus.</title>
        <authorList>
            <person name="Bassil N.M."/>
            <person name="Lloyd J.R."/>
        </authorList>
    </citation>
    <scope>NUCLEOTIDE SEQUENCE [LARGE SCALE GENOMIC DNA]</scope>
    <source>
        <strain evidence="3 4">DSM 15340</strain>
    </source>
</reference>
<evidence type="ECO:0000313" key="4">
    <source>
        <dbReference type="Proteomes" id="UP000180098"/>
    </source>
</evidence>
<sequence>MKKIRFIHGADLHLDSPFRGLKHLPEQLYNRISDSTFKALEKLVWHAINNEVDFVILAGDLFDGENRSLKAQSRLKNAMEQLSEHKIACYIVHGNHDHLKGNWIELSWPNNVFFYKDSVEFYEYKKEDLNVHIYGYSYPEKSVKENIALKYEKTGNANFHIGILHGTAEGQEEHDLYAPFAVKQLKEKDFDYWALGHIHKRQVLHKDPYICYAGNIQGRHKKELGEKGVFLVELDDTKSSAVTFLPTSEINWEEVTVSIEGLTEVDELKSCCEEILDTIQKYDLGMLLILRFIGSGSLHNYLVEQVDELIDVLNMGQEDKVNFTFIIDKKIETIGEWDREKLKDEQHLLSDIVTVVDRLTEERTPLNDILNEAYANSKLRSYLEPFDDEEQKQLLKEAEHYVLATLLKERDG</sequence>
<dbReference type="InterPro" id="IPR029052">
    <property type="entry name" value="Metallo-depent_PP-like"/>
</dbReference>
<name>A0A1S2LH87_9BACI</name>
<dbReference type="InterPro" id="IPR041796">
    <property type="entry name" value="Mre11_N"/>
</dbReference>
<dbReference type="RefSeq" id="WP_071313466.1">
    <property type="nucleotide sequence ID" value="NZ_MLQQ01000025.1"/>
</dbReference>
<proteinExistence type="predicted"/>
<dbReference type="PANTHER" id="PTHR30337:SF7">
    <property type="entry name" value="PHOSPHOESTERASE"/>
    <property type="match status" value="1"/>
</dbReference>
<dbReference type="SUPFAM" id="SSF56300">
    <property type="entry name" value="Metallo-dependent phosphatases"/>
    <property type="match status" value="1"/>
</dbReference>
<dbReference type="PANTHER" id="PTHR30337">
    <property type="entry name" value="COMPONENT OF ATP-DEPENDENT DSDNA EXONUCLEASE"/>
    <property type="match status" value="1"/>
</dbReference>
<dbReference type="InterPro" id="IPR050535">
    <property type="entry name" value="DNA_Repair-Maintenance_Comp"/>
</dbReference>
<keyword evidence="1" id="KW-0378">Hydrolase</keyword>
<protein>
    <recommendedName>
        <fullName evidence="2">Calcineurin-like phosphoesterase domain-containing protein</fullName>
    </recommendedName>
</protein>
<dbReference type="InterPro" id="IPR014576">
    <property type="entry name" value="Pesterase_YhaO"/>
</dbReference>
<dbReference type="Pfam" id="PF00149">
    <property type="entry name" value="Metallophos"/>
    <property type="match status" value="1"/>
</dbReference>
<evidence type="ECO:0000259" key="2">
    <source>
        <dbReference type="Pfam" id="PF00149"/>
    </source>
</evidence>
<dbReference type="OrthoDB" id="9773856at2"/>
<dbReference type="PIRSF" id="PIRSF033091">
    <property type="entry name" value="Pesterase_YhaO"/>
    <property type="match status" value="1"/>
</dbReference>
<organism evidence="3 4">
    <name type="scientific">Anaerobacillus arseniciselenatis</name>
    <dbReference type="NCBI Taxonomy" id="85682"/>
    <lineage>
        <taxon>Bacteria</taxon>
        <taxon>Bacillati</taxon>
        <taxon>Bacillota</taxon>
        <taxon>Bacilli</taxon>
        <taxon>Bacillales</taxon>
        <taxon>Bacillaceae</taxon>
        <taxon>Anaerobacillus</taxon>
    </lineage>
</organism>
<dbReference type="InterPro" id="IPR004843">
    <property type="entry name" value="Calcineurin-like_PHP"/>
</dbReference>
<feature type="domain" description="Calcineurin-like phosphoesterase" evidence="2">
    <location>
        <begin position="4"/>
        <end position="200"/>
    </location>
</feature>
<dbReference type="Proteomes" id="UP000180098">
    <property type="component" value="Unassembled WGS sequence"/>
</dbReference>